<proteinExistence type="predicted"/>
<reference evidence="1 2" key="1">
    <citation type="submission" date="2023-01" db="EMBL/GenBank/DDBJ databases">
        <authorList>
            <person name="Kreplak J."/>
        </authorList>
    </citation>
    <scope>NUCLEOTIDE SEQUENCE [LARGE SCALE GENOMIC DNA]</scope>
</reference>
<dbReference type="InterPro" id="IPR042885">
    <property type="entry name" value="HIPP47/16"/>
</dbReference>
<keyword evidence="2" id="KW-1185">Reference proteome</keyword>
<dbReference type="Proteomes" id="UP001157006">
    <property type="component" value="Unassembled WGS sequence"/>
</dbReference>
<gene>
    <name evidence="1" type="ORF">VFH_U051000</name>
</gene>
<dbReference type="AlphaFoldDB" id="A0AAV0YDC2"/>
<organism evidence="1 2">
    <name type="scientific">Vicia faba</name>
    <name type="common">Broad bean</name>
    <name type="synonym">Faba vulgaris</name>
    <dbReference type="NCBI Taxonomy" id="3906"/>
    <lineage>
        <taxon>Eukaryota</taxon>
        <taxon>Viridiplantae</taxon>
        <taxon>Streptophyta</taxon>
        <taxon>Embryophyta</taxon>
        <taxon>Tracheophyta</taxon>
        <taxon>Spermatophyta</taxon>
        <taxon>Magnoliopsida</taxon>
        <taxon>eudicotyledons</taxon>
        <taxon>Gunneridae</taxon>
        <taxon>Pentapetalae</taxon>
        <taxon>rosids</taxon>
        <taxon>fabids</taxon>
        <taxon>Fabales</taxon>
        <taxon>Fabaceae</taxon>
        <taxon>Papilionoideae</taxon>
        <taxon>50 kb inversion clade</taxon>
        <taxon>NPAAA clade</taxon>
        <taxon>Hologalegina</taxon>
        <taxon>IRL clade</taxon>
        <taxon>Fabeae</taxon>
        <taxon>Vicia</taxon>
    </lineage>
</organism>
<dbReference type="PANTHER" id="PTHR46932">
    <property type="entry name" value="HEAVY METAL-ASSOCIATED ISOPRENYLATED PLANT PROTEIN 47"/>
    <property type="match status" value="1"/>
</dbReference>
<name>A0AAV0YDC2_VICFA</name>
<protein>
    <submittedName>
        <fullName evidence="1">Uncharacterized protein</fullName>
    </submittedName>
</protein>
<dbReference type="PANTHER" id="PTHR46932:SF12">
    <property type="entry name" value="HEAVY METAL-ASSOCIATED ISOPRENYLATED PLANT PROTEIN 47"/>
    <property type="match status" value="1"/>
</dbReference>
<dbReference type="Gene3D" id="3.30.70.100">
    <property type="match status" value="1"/>
</dbReference>
<evidence type="ECO:0000313" key="2">
    <source>
        <dbReference type="Proteomes" id="UP001157006"/>
    </source>
</evidence>
<comment type="caution">
    <text evidence="1">The sequence shown here is derived from an EMBL/GenBank/DDBJ whole genome shotgun (WGS) entry which is preliminary data.</text>
</comment>
<accession>A0AAV0YDC2</accession>
<evidence type="ECO:0000313" key="1">
    <source>
        <dbReference type="EMBL" id="CAI8583931.1"/>
    </source>
</evidence>
<dbReference type="EMBL" id="CATIWC010001207">
    <property type="protein sequence ID" value="CAI8583931.1"/>
    <property type="molecule type" value="Genomic_DNA"/>
</dbReference>
<sequence>MKKIVIQMHMENDKLRSKAMKIAAAFQGVDSVSLEGESRNQVVVTGDQIDCVCLTKKLRKKFCSVNLLSVEDAKASSTSDEGGEEPKDVEIIPTSLENLSCCDERNYPPPCTLYYIDHDPYPISCFWNKFGTYDLIYTYPC</sequence>